<dbReference type="Gene3D" id="3.90.550.10">
    <property type="entry name" value="Spore Coat Polysaccharide Biosynthesis Protein SpsA, Chain A"/>
    <property type="match status" value="1"/>
</dbReference>
<organism evidence="1 2">
    <name type="scientific">Falsiroseomonas selenitidurans</name>
    <dbReference type="NCBI Taxonomy" id="2716335"/>
    <lineage>
        <taxon>Bacteria</taxon>
        <taxon>Pseudomonadati</taxon>
        <taxon>Pseudomonadota</taxon>
        <taxon>Alphaproteobacteria</taxon>
        <taxon>Acetobacterales</taxon>
        <taxon>Roseomonadaceae</taxon>
        <taxon>Falsiroseomonas</taxon>
    </lineage>
</organism>
<evidence type="ECO:0000313" key="1">
    <source>
        <dbReference type="EMBL" id="NKC32145.1"/>
    </source>
</evidence>
<protein>
    <submittedName>
        <fullName evidence="1">Glycosyltransferase family 2 protein</fullName>
    </submittedName>
</protein>
<keyword evidence="2" id="KW-1185">Reference proteome</keyword>
<evidence type="ECO:0000313" key="2">
    <source>
        <dbReference type="Proteomes" id="UP000787635"/>
    </source>
</evidence>
<comment type="caution">
    <text evidence="1">The sequence shown here is derived from an EMBL/GenBank/DDBJ whole genome shotgun (WGS) entry which is preliminary data.</text>
</comment>
<dbReference type="CDD" id="cd00761">
    <property type="entry name" value="Glyco_tranf_GTA_type"/>
    <property type="match status" value="1"/>
</dbReference>
<dbReference type="SUPFAM" id="SSF53448">
    <property type="entry name" value="Nucleotide-diphospho-sugar transferases"/>
    <property type="match status" value="1"/>
</dbReference>
<sequence>MRLAIGIATRGRAAILGEVLAELSRQARAPDRVLVCHVTAEDVAGLPARFPAVTFMASPAGLPRQRNAILDACTDCDAVLFLDDDFLPAPDYLAVTEAVLRAHPDCVVTTGTVLADGAKGPGLTVAEGRAVLAADVPPADPLAVTPHFNGYGCNMAFRLAPLRAHGIRVDEALPLYGWYEDIDVTRALSRHGSILRLAGARGVHLGVKAGRVSGLRLGYSQVANPVYLAHKGTFPWSHAIPSAARHLAMNAARSLAPEPHVDRFGRLRGNLLALADLLRGRAHPMRILDLKG</sequence>
<proteinExistence type="predicted"/>
<name>A0ABX1E5W7_9PROT</name>
<dbReference type="Proteomes" id="UP000787635">
    <property type="component" value="Unassembled WGS sequence"/>
</dbReference>
<dbReference type="EMBL" id="JAAVNE010000023">
    <property type="protein sequence ID" value="NKC32145.1"/>
    <property type="molecule type" value="Genomic_DNA"/>
</dbReference>
<accession>A0ABX1E5W7</accession>
<reference evidence="1 2" key="1">
    <citation type="submission" date="2020-03" db="EMBL/GenBank/DDBJ databases">
        <title>Roseomonas selenitidurans sp. nov. isolated from urban soil.</title>
        <authorList>
            <person name="Liu H."/>
        </authorList>
    </citation>
    <scope>NUCLEOTIDE SEQUENCE [LARGE SCALE GENOMIC DNA]</scope>
    <source>
        <strain evidence="1 2">BU-1</strain>
    </source>
</reference>
<gene>
    <name evidence="1" type="ORF">HEQ75_14870</name>
</gene>
<dbReference type="InterPro" id="IPR029044">
    <property type="entry name" value="Nucleotide-diphossugar_trans"/>
</dbReference>
<dbReference type="RefSeq" id="WP_168031923.1">
    <property type="nucleotide sequence ID" value="NZ_JAAVNE010000023.1"/>
</dbReference>